<comment type="subcellular location">
    <subcellularLocation>
        <location evidence="1">Membrane</location>
        <topology evidence="1">Multi-pass membrane protein</topology>
    </subcellularLocation>
</comment>
<sequence length="94" mass="9185">KTCSLFSSLLAGVLEGVTLASVPVILGAAGFTGTGIVAGSLAAKMMSAAAVANGGGIASGSLVAVLQSVVELGVSPSVNHFLKIDPQRATRWCG</sequence>
<evidence type="ECO:0000313" key="7">
    <source>
        <dbReference type="Proteomes" id="UP000002280"/>
    </source>
</evidence>
<dbReference type="Gene3D" id="6.10.110.10">
    <property type="match status" value="1"/>
</dbReference>
<organism evidence="6 7">
    <name type="scientific">Monodelphis domestica</name>
    <name type="common">Gray short-tailed opossum</name>
    <dbReference type="NCBI Taxonomy" id="13616"/>
    <lineage>
        <taxon>Eukaryota</taxon>
        <taxon>Metazoa</taxon>
        <taxon>Chordata</taxon>
        <taxon>Craniata</taxon>
        <taxon>Vertebrata</taxon>
        <taxon>Euteleostomi</taxon>
        <taxon>Mammalia</taxon>
        <taxon>Metatheria</taxon>
        <taxon>Didelphimorphia</taxon>
        <taxon>Didelphidae</taxon>
        <taxon>Monodelphis</taxon>
    </lineage>
</organism>
<evidence type="ECO:0000256" key="5">
    <source>
        <dbReference type="ARBA" id="ARBA00023136"/>
    </source>
</evidence>
<proteinExistence type="inferred from homology"/>
<dbReference type="GeneTree" id="ENSGT01150000287031"/>
<reference evidence="6" key="2">
    <citation type="submission" date="2025-08" db="UniProtKB">
        <authorList>
            <consortium name="Ensembl"/>
        </authorList>
    </citation>
    <scope>IDENTIFICATION</scope>
</reference>
<dbReference type="InterPro" id="IPR038213">
    <property type="entry name" value="IFI6/IFI27-like_sf"/>
</dbReference>
<keyword evidence="3" id="KW-0812">Transmembrane</keyword>
<dbReference type="STRING" id="13616.ENSMODP00000043433"/>
<evidence type="ECO:0000256" key="1">
    <source>
        <dbReference type="ARBA" id="ARBA00004141"/>
    </source>
</evidence>
<dbReference type="GO" id="GO:0031966">
    <property type="term" value="C:mitochondrial membrane"/>
    <property type="evidence" value="ECO:0000318"/>
    <property type="project" value="GO_Central"/>
</dbReference>
<keyword evidence="4" id="KW-1133">Transmembrane helix</keyword>
<dbReference type="GO" id="GO:0097193">
    <property type="term" value="P:intrinsic apoptotic signaling pathway"/>
    <property type="evidence" value="ECO:0000318"/>
    <property type="project" value="GO_Central"/>
</dbReference>
<dbReference type="InterPro" id="IPR009311">
    <property type="entry name" value="IFI6/IFI27-like"/>
</dbReference>
<accession>A0A5F8G7I1</accession>
<dbReference type="FunCoup" id="A0A5F8G7I1">
    <property type="interactions" value="154"/>
</dbReference>
<dbReference type="InParanoid" id="A0A5F8G7I1"/>
<evidence type="ECO:0000313" key="6">
    <source>
        <dbReference type="Ensembl" id="ENSMODP00000043433.1"/>
    </source>
</evidence>
<dbReference type="GO" id="GO:0060090">
    <property type="term" value="F:molecular adaptor activity"/>
    <property type="evidence" value="ECO:0000318"/>
    <property type="project" value="GO_Central"/>
</dbReference>
<dbReference type="Ensembl" id="ENSMODT00000055362.1">
    <property type="protein sequence ID" value="ENSMODP00000043433.1"/>
    <property type="gene ID" value="ENSMODG00000047620.1"/>
</dbReference>
<protein>
    <submittedName>
        <fullName evidence="6">Uncharacterized protein</fullName>
    </submittedName>
</protein>
<dbReference type="PANTHER" id="PTHR16932">
    <property type="entry name" value="INTERFERON ALPHA-INDUCIBLE PROTEIN 27"/>
    <property type="match status" value="1"/>
</dbReference>
<evidence type="ECO:0000256" key="4">
    <source>
        <dbReference type="ARBA" id="ARBA00022989"/>
    </source>
</evidence>
<dbReference type="Bgee" id="ENSMODG00000047620">
    <property type="expression patterns" value="Expressed in lung and 19 other cell types or tissues"/>
</dbReference>
<evidence type="ECO:0000256" key="3">
    <source>
        <dbReference type="ARBA" id="ARBA00022692"/>
    </source>
</evidence>
<dbReference type="PANTHER" id="PTHR16932:SF2">
    <property type="entry name" value="INTERFERON ALPHA-INDUCIBLE PROTEIN 27, MITOCHONDRIAL"/>
    <property type="match status" value="1"/>
</dbReference>
<dbReference type="AlphaFoldDB" id="A0A5F8G7I1"/>
<comment type="similarity">
    <text evidence="2">Belongs to the IFI6/IFI27 family.</text>
</comment>
<name>A0A5F8G7I1_MONDO</name>
<keyword evidence="7" id="KW-1185">Reference proteome</keyword>
<evidence type="ECO:0000256" key="2">
    <source>
        <dbReference type="ARBA" id="ARBA00007262"/>
    </source>
</evidence>
<dbReference type="Proteomes" id="UP000002280">
    <property type="component" value="Chromosome 4"/>
</dbReference>
<keyword evidence="5" id="KW-0472">Membrane</keyword>
<dbReference type="Pfam" id="PF06140">
    <property type="entry name" value="Ifi-6-16"/>
    <property type="match status" value="1"/>
</dbReference>
<reference evidence="6 7" key="1">
    <citation type="journal article" date="2007" name="Nature">
        <title>Genome of the marsupial Monodelphis domestica reveals innovation in non-coding sequences.</title>
        <authorList>
            <person name="Mikkelsen T.S."/>
            <person name="Wakefield M.J."/>
            <person name="Aken B."/>
            <person name="Amemiya C.T."/>
            <person name="Chang J.L."/>
            <person name="Duke S."/>
            <person name="Garber M."/>
            <person name="Gentles A.J."/>
            <person name="Goodstadt L."/>
            <person name="Heger A."/>
            <person name="Jurka J."/>
            <person name="Kamal M."/>
            <person name="Mauceli E."/>
            <person name="Searle S.M."/>
            <person name="Sharpe T."/>
            <person name="Baker M.L."/>
            <person name="Batzer M.A."/>
            <person name="Benos P.V."/>
            <person name="Belov K."/>
            <person name="Clamp M."/>
            <person name="Cook A."/>
            <person name="Cuff J."/>
            <person name="Das R."/>
            <person name="Davidow L."/>
            <person name="Deakin J.E."/>
            <person name="Fazzari M.J."/>
            <person name="Glass J.L."/>
            <person name="Grabherr M."/>
            <person name="Greally J.M."/>
            <person name="Gu W."/>
            <person name="Hore T.A."/>
            <person name="Huttley G.A."/>
            <person name="Kleber M."/>
            <person name="Jirtle R.L."/>
            <person name="Koina E."/>
            <person name="Lee J.T."/>
            <person name="Mahony S."/>
            <person name="Marra M.A."/>
            <person name="Miller R.D."/>
            <person name="Nicholls R.D."/>
            <person name="Oda M."/>
            <person name="Papenfuss A.T."/>
            <person name="Parra Z.E."/>
            <person name="Pollock D.D."/>
            <person name="Ray D.A."/>
            <person name="Schein J.E."/>
            <person name="Speed T.P."/>
            <person name="Thompson K."/>
            <person name="VandeBerg J.L."/>
            <person name="Wade C.M."/>
            <person name="Walker J.A."/>
            <person name="Waters P.D."/>
            <person name="Webber C."/>
            <person name="Weidman J.R."/>
            <person name="Xie X."/>
            <person name="Zody M.C."/>
            <person name="Baldwin J."/>
            <person name="Abdouelleil A."/>
            <person name="Abdulkadir J."/>
            <person name="Abebe A."/>
            <person name="Abera B."/>
            <person name="Abreu J."/>
            <person name="Acer S.C."/>
            <person name="Aftuck L."/>
            <person name="Alexander A."/>
            <person name="An P."/>
            <person name="Anderson E."/>
            <person name="Anderson S."/>
            <person name="Arachi H."/>
            <person name="Azer M."/>
            <person name="Bachantsang P."/>
            <person name="Barry A."/>
            <person name="Bayul T."/>
            <person name="Berlin A."/>
            <person name="Bessette D."/>
            <person name="Bloom T."/>
            <person name="Bloom T."/>
            <person name="Boguslavskiy L."/>
            <person name="Bonnet C."/>
            <person name="Boukhgalter B."/>
            <person name="Bourzgui I."/>
            <person name="Brown A."/>
            <person name="Cahill P."/>
            <person name="Channer S."/>
            <person name="Cheshatsang Y."/>
            <person name="Chuda L."/>
            <person name="Citroen M."/>
            <person name="Collymore A."/>
            <person name="Cooke P."/>
            <person name="Costello M."/>
            <person name="D'Aco K."/>
            <person name="Daza R."/>
            <person name="De Haan G."/>
            <person name="DeGray S."/>
            <person name="DeMaso C."/>
            <person name="Dhargay N."/>
            <person name="Dooley K."/>
            <person name="Dooley E."/>
            <person name="Doricent M."/>
            <person name="Dorje P."/>
            <person name="Dorjee K."/>
            <person name="Dupes A."/>
            <person name="Elong R."/>
            <person name="Falk J."/>
            <person name="Farina A."/>
            <person name="Faro S."/>
            <person name="Ferguson D."/>
            <person name="Fisher S."/>
            <person name="Foley C.D."/>
            <person name="Franke A."/>
            <person name="Friedrich D."/>
            <person name="Gadbois L."/>
            <person name="Gearin G."/>
            <person name="Gearin C.R."/>
            <person name="Giannoukos G."/>
            <person name="Goode T."/>
            <person name="Graham J."/>
            <person name="Grandbois E."/>
            <person name="Grewal S."/>
            <person name="Gyaltsen K."/>
            <person name="Hafez N."/>
            <person name="Hagos B."/>
            <person name="Hall J."/>
            <person name="Henson C."/>
            <person name="Hollinger A."/>
            <person name="Honan T."/>
            <person name="Huard M.D."/>
            <person name="Hughes L."/>
            <person name="Hurhula B."/>
            <person name="Husby M.E."/>
            <person name="Kamat A."/>
            <person name="Kanga B."/>
            <person name="Kashin S."/>
            <person name="Khazanovich D."/>
            <person name="Kisner P."/>
            <person name="Lance K."/>
            <person name="Lara M."/>
            <person name="Lee W."/>
            <person name="Lennon N."/>
            <person name="Letendre F."/>
            <person name="LeVine R."/>
            <person name="Lipovsky A."/>
            <person name="Liu X."/>
            <person name="Liu J."/>
            <person name="Liu S."/>
            <person name="Lokyitsang T."/>
            <person name="Lokyitsang Y."/>
            <person name="Lubonja R."/>
            <person name="Lui A."/>
            <person name="MacDonald P."/>
            <person name="Magnisalis V."/>
            <person name="Maru K."/>
            <person name="Matthews C."/>
            <person name="McCusker W."/>
            <person name="McDonough S."/>
            <person name="Mehta T."/>
            <person name="Meldrim J."/>
            <person name="Meneus L."/>
            <person name="Mihai O."/>
            <person name="Mihalev A."/>
            <person name="Mihova T."/>
            <person name="Mittelman R."/>
            <person name="Mlenga V."/>
            <person name="Montmayeur A."/>
            <person name="Mulrain L."/>
            <person name="Navidi A."/>
            <person name="Naylor J."/>
            <person name="Negash T."/>
            <person name="Nguyen T."/>
            <person name="Nguyen N."/>
            <person name="Nicol R."/>
            <person name="Norbu C."/>
            <person name="Norbu N."/>
            <person name="Novod N."/>
            <person name="O'Neill B."/>
            <person name="Osman S."/>
            <person name="Markiewicz E."/>
            <person name="Oyono O.L."/>
            <person name="Patti C."/>
            <person name="Phunkhang P."/>
            <person name="Pierre F."/>
            <person name="Priest M."/>
            <person name="Raghuraman S."/>
            <person name="Rege F."/>
            <person name="Reyes R."/>
            <person name="Rise C."/>
            <person name="Rogov P."/>
            <person name="Ross K."/>
            <person name="Ryan E."/>
            <person name="Settipalli S."/>
            <person name="Shea T."/>
            <person name="Sherpa N."/>
            <person name="Shi L."/>
            <person name="Shih D."/>
            <person name="Sparrow T."/>
            <person name="Spaulding J."/>
            <person name="Stalker J."/>
            <person name="Stange-Thomann N."/>
            <person name="Stavropoulos S."/>
            <person name="Stone C."/>
            <person name="Strader C."/>
            <person name="Tesfaye S."/>
            <person name="Thomson T."/>
            <person name="Thoulutsang Y."/>
            <person name="Thoulutsang D."/>
            <person name="Topham K."/>
            <person name="Topping I."/>
            <person name="Tsamla T."/>
            <person name="Vassiliev H."/>
            <person name="Vo A."/>
            <person name="Wangchuk T."/>
            <person name="Wangdi T."/>
            <person name="Weiand M."/>
            <person name="Wilkinson J."/>
            <person name="Wilson A."/>
            <person name="Yadav S."/>
            <person name="Young G."/>
            <person name="Yu Q."/>
            <person name="Zembek L."/>
            <person name="Zhong D."/>
            <person name="Zimmer A."/>
            <person name="Zwirko Z."/>
            <person name="Jaffe D.B."/>
            <person name="Alvarez P."/>
            <person name="Brockman W."/>
            <person name="Butler J."/>
            <person name="Chin C."/>
            <person name="Gnerre S."/>
            <person name="MacCallum I."/>
            <person name="Graves J.A."/>
            <person name="Ponting C.P."/>
            <person name="Breen M."/>
            <person name="Samollow P.B."/>
            <person name="Lander E.S."/>
            <person name="Lindblad-Toh K."/>
        </authorList>
    </citation>
    <scope>NUCLEOTIDE SEQUENCE [LARGE SCALE GENOMIC DNA]</scope>
</reference>
<reference evidence="6" key="3">
    <citation type="submission" date="2025-09" db="UniProtKB">
        <authorList>
            <consortium name="Ensembl"/>
        </authorList>
    </citation>
    <scope>IDENTIFICATION</scope>
</reference>